<protein>
    <submittedName>
        <fullName evidence="2">Uncharacterized protein</fullName>
    </submittedName>
</protein>
<dbReference type="RefSeq" id="WP_065922878.1">
    <property type="nucleotide sequence ID" value="NZ_CP069306.1"/>
</dbReference>
<proteinExistence type="predicted"/>
<gene>
    <name evidence="2" type="ORF">OCS65_21715</name>
</gene>
<evidence type="ECO:0000313" key="3">
    <source>
        <dbReference type="Proteomes" id="UP001163947"/>
    </source>
</evidence>
<accession>A0AA46NZQ5</accession>
<feature type="region of interest" description="Disordered" evidence="1">
    <location>
        <begin position="1"/>
        <end position="76"/>
    </location>
</feature>
<dbReference type="GeneID" id="83623093"/>
<dbReference type="AlphaFoldDB" id="A0AA46NZQ5"/>
<evidence type="ECO:0000313" key="2">
    <source>
        <dbReference type="EMBL" id="UYF93058.1"/>
    </source>
</evidence>
<reference evidence="2" key="1">
    <citation type="submission" date="2022-09" db="EMBL/GenBank/DDBJ databases">
        <title>The genome sequence of Rhodococcus aetherivorans N1.</title>
        <authorList>
            <person name="Jiang W."/>
        </authorList>
    </citation>
    <scope>NUCLEOTIDE SEQUENCE</scope>
    <source>
        <strain evidence="2">N1</strain>
    </source>
</reference>
<sequence>MDDDSAAPTDGTPLRGRSDPADESPGPKRAGTFVYPLPGTLTGNGASAPHSVGSHAADHDVADEAGGNGTDPLSLPSFDEIVAGTNGVAADSTPTAASRRNSMGVASVRIAARLAHTELAARAQRPPASDPTIGTDELLTLLGEYLVAGGFENPEIRAVLGGQEIVVDLLAPQRSAR</sequence>
<dbReference type="EMBL" id="CP106982">
    <property type="protein sequence ID" value="UYF93058.1"/>
    <property type="molecule type" value="Genomic_DNA"/>
</dbReference>
<name>A0AA46NZQ5_9NOCA</name>
<dbReference type="Proteomes" id="UP001163947">
    <property type="component" value="Chromosome"/>
</dbReference>
<organism evidence="2 3">
    <name type="scientific">Rhodococcus aetherivorans</name>
    <dbReference type="NCBI Taxonomy" id="191292"/>
    <lineage>
        <taxon>Bacteria</taxon>
        <taxon>Bacillati</taxon>
        <taxon>Actinomycetota</taxon>
        <taxon>Actinomycetes</taxon>
        <taxon>Mycobacteriales</taxon>
        <taxon>Nocardiaceae</taxon>
        <taxon>Rhodococcus</taxon>
    </lineage>
</organism>
<evidence type="ECO:0000256" key="1">
    <source>
        <dbReference type="SAM" id="MobiDB-lite"/>
    </source>
</evidence>